<feature type="compositionally biased region" description="Polar residues" evidence="1">
    <location>
        <begin position="55"/>
        <end position="70"/>
    </location>
</feature>
<dbReference type="AlphaFoldDB" id="A0A660KPQ8"/>
<reference evidence="2 3" key="1">
    <citation type="submission" date="2019-06" db="EMBL/GenBank/DDBJ databases">
        <title>A chromosomal-level reference genome of Carpinus fangiana (Coryloideae, Betulaceae).</title>
        <authorList>
            <person name="Yang X."/>
            <person name="Wang Z."/>
            <person name="Zhang L."/>
            <person name="Hao G."/>
            <person name="Liu J."/>
            <person name="Yang Y."/>
        </authorList>
    </citation>
    <scope>NUCLEOTIDE SEQUENCE [LARGE SCALE GENOMIC DNA]</scope>
    <source>
        <strain evidence="2">Cfa_2016G</strain>
        <tissue evidence="2">Leaf</tissue>
    </source>
</reference>
<evidence type="ECO:0000313" key="3">
    <source>
        <dbReference type="Proteomes" id="UP000327013"/>
    </source>
</evidence>
<proteinExistence type="predicted"/>
<dbReference type="EMBL" id="CM017324">
    <property type="protein sequence ID" value="KAE8037711.1"/>
    <property type="molecule type" value="Genomic_DNA"/>
</dbReference>
<evidence type="ECO:0000256" key="1">
    <source>
        <dbReference type="SAM" id="MobiDB-lite"/>
    </source>
</evidence>
<evidence type="ECO:0000313" key="2">
    <source>
        <dbReference type="EMBL" id="KAE8037711.1"/>
    </source>
</evidence>
<sequence length="70" mass="7886">MAVNDVTGSSWPWLSHLPVPWLLTLHSRGSTEHGHPGPSDHVGPNLHARSWSDPRYQNEQIVTRSRTQPI</sequence>
<keyword evidence="3" id="KW-1185">Reference proteome</keyword>
<feature type="region of interest" description="Disordered" evidence="1">
    <location>
        <begin position="27"/>
        <end position="70"/>
    </location>
</feature>
<dbReference type="Proteomes" id="UP000327013">
    <property type="component" value="Chromosome 4"/>
</dbReference>
<organism evidence="2 3">
    <name type="scientific">Carpinus fangiana</name>
    <dbReference type="NCBI Taxonomy" id="176857"/>
    <lineage>
        <taxon>Eukaryota</taxon>
        <taxon>Viridiplantae</taxon>
        <taxon>Streptophyta</taxon>
        <taxon>Embryophyta</taxon>
        <taxon>Tracheophyta</taxon>
        <taxon>Spermatophyta</taxon>
        <taxon>Magnoliopsida</taxon>
        <taxon>eudicotyledons</taxon>
        <taxon>Gunneridae</taxon>
        <taxon>Pentapetalae</taxon>
        <taxon>rosids</taxon>
        <taxon>fabids</taxon>
        <taxon>Fagales</taxon>
        <taxon>Betulaceae</taxon>
        <taxon>Carpinus</taxon>
    </lineage>
</organism>
<accession>A0A660KPQ8</accession>
<gene>
    <name evidence="2" type="ORF">FH972_010276</name>
</gene>
<name>A0A660KPQ8_9ROSI</name>
<protein>
    <submittedName>
        <fullName evidence="2">Uncharacterized protein</fullName>
    </submittedName>
</protein>